<dbReference type="EMBL" id="JARFVA010000001">
    <property type="protein sequence ID" value="MDF0706417.1"/>
    <property type="molecule type" value="Genomic_DNA"/>
</dbReference>
<dbReference type="RefSeq" id="WP_275648459.1">
    <property type="nucleotide sequence ID" value="NZ_JARFVA010000001.1"/>
</dbReference>
<proteinExistence type="inferred from homology"/>
<dbReference type="Gene3D" id="1.10.246.80">
    <property type="match status" value="1"/>
</dbReference>
<keyword evidence="6" id="KW-0547">Nucleotide-binding</keyword>
<comment type="cofactor">
    <cofactor evidence="1">
        <name>Mg(2+)</name>
        <dbReference type="ChEBI" id="CHEBI:18420"/>
    </cofactor>
</comment>
<dbReference type="Proteomes" id="UP001217083">
    <property type="component" value="Unassembled WGS sequence"/>
</dbReference>
<keyword evidence="2 11" id="KW-0808">Transferase</keyword>
<evidence type="ECO:0000256" key="8">
    <source>
        <dbReference type="ARBA" id="ARBA00022840"/>
    </source>
</evidence>
<dbReference type="Gene3D" id="1.10.3090.10">
    <property type="entry name" value="cca-adding enzyme, domain 2"/>
    <property type="match status" value="1"/>
</dbReference>
<evidence type="ECO:0000259" key="14">
    <source>
        <dbReference type="Pfam" id="PF12627"/>
    </source>
</evidence>
<dbReference type="PANTHER" id="PTHR47545">
    <property type="entry name" value="MULTIFUNCTIONAL CCA PROTEIN"/>
    <property type="match status" value="1"/>
</dbReference>
<dbReference type="InterPro" id="IPR050124">
    <property type="entry name" value="tRNA_CCA-adding_enzyme"/>
</dbReference>
<keyword evidence="16" id="KW-1185">Reference proteome</keyword>
<dbReference type="CDD" id="cd00077">
    <property type="entry name" value="HDc"/>
    <property type="match status" value="1"/>
</dbReference>
<dbReference type="CDD" id="cd05398">
    <property type="entry name" value="NT_ClassII-CCAase"/>
    <property type="match status" value="1"/>
</dbReference>
<feature type="domain" description="Poly A polymerase head" evidence="12">
    <location>
        <begin position="29"/>
        <end position="158"/>
    </location>
</feature>
<dbReference type="SUPFAM" id="SSF81891">
    <property type="entry name" value="Poly A polymerase C-terminal region-like"/>
    <property type="match status" value="1"/>
</dbReference>
<evidence type="ECO:0000256" key="10">
    <source>
        <dbReference type="ARBA" id="ARBA00022884"/>
    </source>
</evidence>
<feature type="domain" description="tRNA nucleotidyltransferase/poly(A) polymerase RNA and SrmB- binding" evidence="14">
    <location>
        <begin position="186"/>
        <end position="246"/>
    </location>
</feature>
<keyword evidence="7" id="KW-0692">RNA repair</keyword>
<evidence type="ECO:0000313" key="16">
    <source>
        <dbReference type="Proteomes" id="UP001217083"/>
    </source>
</evidence>
<dbReference type="Gene3D" id="3.30.460.10">
    <property type="entry name" value="Beta Polymerase, domain 2"/>
    <property type="match status" value="1"/>
</dbReference>
<gene>
    <name evidence="15" type="ORF">PY091_04250</name>
</gene>
<dbReference type="Pfam" id="PF01743">
    <property type="entry name" value="PolyA_pol"/>
    <property type="match status" value="1"/>
</dbReference>
<evidence type="ECO:0000256" key="2">
    <source>
        <dbReference type="ARBA" id="ARBA00022679"/>
    </source>
</evidence>
<evidence type="ECO:0000256" key="9">
    <source>
        <dbReference type="ARBA" id="ARBA00022842"/>
    </source>
</evidence>
<accession>A0ABT5XKK5</accession>
<dbReference type="SUPFAM" id="SSF81301">
    <property type="entry name" value="Nucleotidyltransferase"/>
    <property type="match status" value="1"/>
</dbReference>
<keyword evidence="3" id="KW-0819">tRNA processing</keyword>
<evidence type="ECO:0000256" key="1">
    <source>
        <dbReference type="ARBA" id="ARBA00001946"/>
    </source>
</evidence>
<evidence type="ECO:0000259" key="13">
    <source>
        <dbReference type="Pfam" id="PF01966"/>
    </source>
</evidence>
<reference evidence="15 16" key="1">
    <citation type="submission" date="2023-03" db="EMBL/GenBank/DDBJ databases">
        <title>Muricauda XX sp. nov. and Muricauda XXX sp. nov., two novel species isolated from Okinawa Trough.</title>
        <authorList>
            <person name="Cao W."/>
            <person name="Deng X."/>
        </authorList>
    </citation>
    <scope>NUCLEOTIDE SEQUENCE [LARGE SCALE GENOMIC DNA]</scope>
    <source>
        <strain evidence="15 16">81s02</strain>
    </source>
</reference>
<keyword evidence="9" id="KW-0460">Magnesium</keyword>
<dbReference type="Pfam" id="PF01966">
    <property type="entry name" value="HD"/>
    <property type="match status" value="1"/>
</dbReference>
<comment type="caution">
    <text evidence="15">The sequence shown here is derived from an EMBL/GenBank/DDBJ whole genome shotgun (WGS) entry which is preliminary data.</text>
</comment>
<evidence type="ECO:0000256" key="4">
    <source>
        <dbReference type="ARBA" id="ARBA00022695"/>
    </source>
</evidence>
<evidence type="ECO:0000259" key="12">
    <source>
        <dbReference type="Pfam" id="PF01743"/>
    </source>
</evidence>
<feature type="domain" description="HD" evidence="13">
    <location>
        <begin position="264"/>
        <end position="347"/>
    </location>
</feature>
<keyword evidence="10 11" id="KW-0694">RNA-binding</keyword>
<dbReference type="InterPro" id="IPR006674">
    <property type="entry name" value="HD_domain"/>
</dbReference>
<protein>
    <submittedName>
        <fullName evidence="15">HD domain-containing protein</fullName>
    </submittedName>
</protein>
<dbReference type="InterPro" id="IPR032828">
    <property type="entry name" value="PolyA_RNA-bd"/>
</dbReference>
<evidence type="ECO:0000313" key="15">
    <source>
        <dbReference type="EMBL" id="MDF0706417.1"/>
    </source>
</evidence>
<evidence type="ECO:0000256" key="7">
    <source>
        <dbReference type="ARBA" id="ARBA00022800"/>
    </source>
</evidence>
<keyword evidence="8" id="KW-0067">ATP-binding</keyword>
<dbReference type="InterPro" id="IPR003607">
    <property type="entry name" value="HD/PDEase_dom"/>
</dbReference>
<organism evidence="15 16">
    <name type="scientific">Flagellimonas okinawensis</name>
    <dbReference type="NCBI Taxonomy" id="3031324"/>
    <lineage>
        <taxon>Bacteria</taxon>
        <taxon>Pseudomonadati</taxon>
        <taxon>Bacteroidota</taxon>
        <taxon>Flavobacteriia</taxon>
        <taxon>Flavobacteriales</taxon>
        <taxon>Flavobacteriaceae</taxon>
        <taxon>Flagellimonas</taxon>
    </lineage>
</organism>
<sequence>MAKEFHIEAIQHPVFKLIGEASDELGVDAYVIGGFVRDYFLKRNIPKDIDIVAIGSGIELAKKVASKLKGKPEISVFKNFGTAMIKHKDLELEFVGARKESYNRDSRKPIVEDGTLEDDQNRRDFTINAMALALNETNFGELLDPFDGLVDLDKQIIRTPLEPGITYSDDPLRMMRAIRFATQLHFTIELQSLQAITENQERIKIVSKERIVDELNKILMSSKPSLGFKLMHQTGLLPLILPELTALQGIEEIEGQRHKDNFWHTLEVVDNIAETTDNLWLRWAALLHDIGKAPTKKFHKKIGWTFHAHEFVGAKMVYKLFKRLRLPLNEKMKFVQKMVLMSSRPIILSEDHVTDSAVRRLVFDAGDFVEDLMTLCEADITTKNPRKQKKYKNNFKIVRQKIVEVEERDHIRNFQPPVSGEEIMKTFNLKPSKEIGIIKDAIKEAILEGEIPNEYEAAYHFMLEKGKKMNLKVHSE</sequence>
<name>A0ABT5XKK5_9FLAO</name>
<dbReference type="PANTHER" id="PTHR47545:SF1">
    <property type="entry name" value="MULTIFUNCTIONAL CCA PROTEIN"/>
    <property type="match status" value="1"/>
</dbReference>
<dbReference type="InterPro" id="IPR006675">
    <property type="entry name" value="HDIG_dom"/>
</dbReference>
<keyword evidence="5" id="KW-0479">Metal-binding</keyword>
<evidence type="ECO:0000256" key="3">
    <source>
        <dbReference type="ARBA" id="ARBA00022694"/>
    </source>
</evidence>
<evidence type="ECO:0000256" key="5">
    <source>
        <dbReference type="ARBA" id="ARBA00022723"/>
    </source>
</evidence>
<dbReference type="NCBIfam" id="TIGR00277">
    <property type="entry name" value="HDIG"/>
    <property type="match status" value="1"/>
</dbReference>
<dbReference type="Pfam" id="PF12627">
    <property type="entry name" value="PolyA_pol_RNAbd"/>
    <property type="match status" value="1"/>
</dbReference>
<evidence type="ECO:0000256" key="11">
    <source>
        <dbReference type="RuleBase" id="RU003953"/>
    </source>
</evidence>
<evidence type="ECO:0000256" key="6">
    <source>
        <dbReference type="ARBA" id="ARBA00022741"/>
    </source>
</evidence>
<dbReference type="InterPro" id="IPR043519">
    <property type="entry name" value="NT_sf"/>
</dbReference>
<comment type="similarity">
    <text evidence="11">Belongs to the tRNA nucleotidyltransferase/poly(A) polymerase family.</text>
</comment>
<keyword evidence="4" id="KW-0548">Nucleotidyltransferase</keyword>
<dbReference type="InterPro" id="IPR002646">
    <property type="entry name" value="PolA_pol_head_dom"/>
</dbReference>